<evidence type="ECO:0000256" key="12">
    <source>
        <dbReference type="ARBA" id="ARBA00049543"/>
    </source>
</evidence>
<accession>A0A183IGV8</accession>
<evidence type="ECO:0000313" key="16">
    <source>
        <dbReference type="Proteomes" id="UP000270296"/>
    </source>
</evidence>
<reference evidence="15 16" key="2">
    <citation type="submission" date="2018-11" db="EMBL/GenBank/DDBJ databases">
        <authorList>
            <consortium name="Pathogen Informatics"/>
        </authorList>
    </citation>
    <scope>NUCLEOTIDE SEQUENCE [LARGE SCALE GENOMIC DNA]</scope>
</reference>
<dbReference type="OrthoDB" id="5914153at2759"/>
<evidence type="ECO:0000256" key="7">
    <source>
        <dbReference type="ARBA" id="ARBA00023128"/>
    </source>
</evidence>
<evidence type="ECO:0000256" key="11">
    <source>
        <dbReference type="ARBA" id="ARBA00047906"/>
    </source>
</evidence>
<sequence length="95" mass="11088">MQRWTLAAEEILFTNKVFSKFFSVGRCIPVIRGQGVYQKAIDRCLEVLNNCGWVHIFPEGKVNVSESALRLKWGLYIYMQAFTLEVTRKDRKTNE</sequence>
<evidence type="ECO:0000313" key="17">
    <source>
        <dbReference type="WBParaSite" id="SBAD_0000299201-mRNA-1"/>
    </source>
</evidence>
<dbReference type="AlphaFoldDB" id="A0A183IGV8"/>
<dbReference type="Proteomes" id="UP000270296">
    <property type="component" value="Unassembled WGS sequence"/>
</dbReference>
<reference evidence="17" key="1">
    <citation type="submission" date="2016-06" db="UniProtKB">
        <authorList>
            <consortium name="WormBaseParasite"/>
        </authorList>
    </citation>
    <scope>IDENTIFICATION</scope>
</reference>
<dbReference type="PRINTS" id="PR00979">
    <property type="entry name" value="TAFAZZIN"/>
</dbReference>
<dbReference type="GO" id="GO:0035965">
    <property type="term" value="P:cardiolipin acyl-chain remodeling"/>
    <property type="evidence" value="ECO:0007669"/>
    <property type="project" value="TreeGrafter"/>
</dbReference>
<keyword evidence="3" id="KW-0808">Transferase</keyword>
<evidence type="ECO:0000259" key="14">
    <source>
        <dbReference type="SMART" id="SM00563"/>
    </source>
</evidence>
<evidence type="ECO:0000256" key="13">
    <source>
        <dbReference type="RuleBase" id="RU365062"/>
    </source>
</evidence>
<evidence type="ECO:0000256" key="5">
    <source>
        <dbReference type="ARBA" id="ARBA00022792"/>
    </source>
</evidence>
<name>A0A183IGV8_9BILA</name>
<evidence type="ECO:0000256" key="8">
    <source>
        <dbReference type="ARBA" id="ARBA00023136"/>
    </source>
</evidence>
<dbReference type="InterPro" id="IPR000872">
    <property type="entry name" value="Tafazzin"/>
</dbReference>
<evidence type="ECO:0000256" key="1">
    <source>
        <dbReference type="ARBA" id="ARBA00004137"/>
    </source>
</evidence>
<dbReference type="GO" id="GO:0005741">
    <property type="term" value="C:mitochondrial outer membrane"/>
    <property type="evidence" value="ECO:0007669"/>
    <property type="project" value="UniProtKB-SubCell"/>
</dbReference>
<dbReference type="SMART" id="SM00563">
    <property type="entry name" value="PlsC"/>
    <property type="match status" value="1"/>
</dbReference>
<dbReference type="GO" id="GO:0007007">
    <property type="term" value="P:inner mitochondrial membrane organization"/>
    <property type="evidence" value="ECO:0007669"/>
    <property type="project" value="TreeGrafter"/>
</dbReference>
<protein>
    <recommendedName>
        <fullName evidence="13">Tafazzin family protein</fullName>
    </recommendedName>
</protein>
<dbReference type="WBParaSite" id="SBAD_0000299201-mRNA-1">
    <property type="protein sequence ID" value="SBAD_0000299201-mRNA-1"/>
    <property type="gene ID" value="SBAD_0000299201"/>
</dbReference>
<organism evidence="17">
    <name type="scientific">Soboliphyme baturini</name>
    <dbReference type="NCBI Taxonomy" id="241478"/>
    <lineage>
        <taxon>Eukaryota</taxon>
        <taxon>Metazoa</taxon>
        <taxon>Ecdysozoa</taxon>
        <taxon>Nematoda</taxon>
        <taxon>Enoplea</taxon>
        <taxon>Dorylaimia</taxon>
        <taxon>Dioctophymatida</taxon>
        <taxon>Dioctophymatoidea</taxon>
        <taxon>Soboliphymatidae</taxon>
        <taxon>Soboliphyme</taxon>
    </lineage>
</organism>
<dbReference type="EMBL" id="UZAM01007441">
    <property type="protein sequence ID" value="VDO99152.1"/>
    <property type="molecule type" value="Genomic_DNA"/>
</dbReference>
<keyword evidence="9" id="KW-0012">Acyltransferase</keyword>
<comment type="catalytic activity">
    <reaction evidence="11">
        <text>1'-[1,2-diacyl-sn-glycero-3-phospho],3'-[1-acyl-sn-glycero-3-phospho]-glycerol + a 1,2-diacyl-sn-glycero-3-phosphocholine = a cardiolipin + a 1-acyl-sn-glycero-3-phosphocholine</text>
        <dbReference type="Rhea" id="RHEA:33731"/>
        <dbReference type="ChEBI" id="CHEBI:57643"/>
        <dbReference type="ChEBI" id="CHEBI:58168"/>
        <dbReference type="ChEBI" id="CHEBI:62237"/>
        <dbReference type="ChEBI" id="CHEBI:64743"/>
    </reaction>
    <physiologicalReaction direction="left-to-right" evidence="11">
        <dbReference type="Rhea" id="RHEA:33732"/>
    </physiologicalReaction>
    <physiologicalReaction direction="right-to-left" evidence="11">
        <dbReference type="Rhea" id="RHEA:33733"/>
    </physiologicalReaction>
</comment>
<dbReference type="GO" id="GO:0047184">
    <property type="term" value="F:1-acylglycerophosphocholine O-acyltransferase activity"/>
    <property type="evidence" value="ECO:0007669"/>
    <property type="project" value="TreeGrafter"/>
</dbReference>
<evidence type="ECO:0000256" key="9">
    <source>
        <dbReference type="ARBA" id="ARBA00023315"/>
    </source>
</evidence>
<gene>
    <name evidence="15" type="ORF">SBAD_LOCUS2853</name>
</gene>
<evidence type="ECO:0000256" key="10">
    <source>
        <dbReference type="ARBA" id="ARBA00024323"/>
    </source>
</evidence>
<dbReference type="GO" id="GO:0005743">
    <property type="term" value="C:mitochondrial inner membrane"/>
    <property type="evidence" value="ECO:0007669"/>
    <property type="project" value="UniProtKB-SubCell"/>
</dbReference>
<evidence type="ECO:0000256" key="4">
    <source>
        <dbReference type="ARBA" id="ARBA00022787"/>
    </source>
</evidence>
<dbReference type="PANTHER" id="PTHR12497:SF0">
    <property type="entry name" value="TAFAZZIN"/>
    <property type="match status" value="1"/>
</dbReference>
<keyword evidence="8" id="KW-0472">Membrane</keyword>
<keyword evidence="6" id="KW-0443">Lipid metabolism</keyword>
<dbReference type="PANTHER" id="PTHR12497">
    <property type="entry name" value="TAZ PROTEIN TAFAZZIN"/>
    <property type="match status" value="1"/>
</dbReference>
<dbReference type="Pfam" id="PF01553">
    <property type="entry name" value="Acyltransferase"/>
    <property type="match status" value="1"/>
</dbReference>
<keyword evidence="16" id="KW-1185">Reference proteome</keyword>
<keyword evidence="5" id="KW-0999">Mitochondrion inner membrane</keyword>
<evidence type="ECO:0000256" key="3">
    <source>
        <dbReference type="ARBA" id="ARBA00022679"/>
    </source>
</evidence>
<keyword evidence="4" id="KW-1000">Mitochondrion outer membrane</keyword>
<evidence type="ECO:0000313" key="15">
    <source>
        <dbReference type="EMBL" id="VDO99152.1"/>
    </source>
</evidence>
<comment type="subcellular location">
    <subcellularLocation>
        <location evidence="1">Mitochondrion inner membrane</location>
        <topology evidence="1">Peripheral membrane protein</topology>
        <orientation evidence="1">Intermembrane side</orientation>
    </subcellularLocation>
    <subcellularLocation>
        <location evidence="10">Mitochondrion outer membrane</location>
        <topology evidence="10">Peripheral membrane protein</topology>
        <orientation evidence="10">Intermembrane side</orientation>
    </subcellularLocation>
</comment>
<evidence type="ECO:0000256" key="2">
    <source>
        <dbReference type="ARBA" id="ARBA00010524"/>
    </source>
</evidence>
<dbReference type="InterPro" id="IPR002123">
    <property type="entry name" value="Plipid/glycerol_acylTrfase"/>
</dbReference>
<keyword evidence="7" id="KW-0496">Mitochondrion</keyword>
<proteinExistence type="inferred from homology"/>
<dbReference type="SUPFAM" id="SSF69593">
    <property type="entry name" value="Glycerol-3-phosphate (1)-acyltransferase"/>
    <property type="match status" value="1"/>
</dbReference>
<comment type="catalytic activity">
    <reaction evidence="12">
        <text>1,2-di-(9Z-octadecenoyl)-sn-glycero-3-phosphocholine + 1-hexadecanoyl-sn-glycero-3-phosphocholine = 1-hexadecanoyl-2-(9Z-octadecenoyl)-sn-glycero-3-phosphocholine + 1-(9Z-octadecenoyl)-sn-glycero-3-phosphocholine</text>
        <dbReference type="Rhea" id="RHEA:43816"/>
        <dbReference type="ChEBI" id="CHEBI:28610"/>
        <dbReference type="ChEBI" id="CHEBI:72998"/>
        <dbReference type="ChEBI" id="CHEBI:73001"/>
        <dbReference type="ChEBI" id="CHEBI:74669"/>
    </reaction>
    <physiologicalReaction direction="left-to-right" evidence="12">
        <dbReference type="Rhea" id="RHEA:43817"/>
    </physiologicalReaction>
    <physiologicalReaction direction="right-to-left" evidence="12">
        <dbReference type="Rhea" id="RHEA:43818"/>
    </physiologicalReaction>
</comment>
<comment type="similarity">
    <text evidence="2 13">Belongs to the taffazin family.</text>
</comment>
<evidence type="ECO:0000256" key="6">
    <source>
        <dbReference type="ARBA" id="ARBA00023098"/>
    </source>
</evidence>
<feature type="domain" description="Phospholipid/glycerol acyltransferase" evidence="14">
    <location>
        <begin position="3"/>
        <end position="87"/>
    </location>
</feature>